<dbReference type="PANTHER" id="PTHR40590:SF1">
    <property type="entry name" value="CYTOPLASMIC PROTEIN"/>
    <property type="match status" value="1"/>
</dbReference>
<accession>A0A1I5TJ98</accession>
<dbReference type="InterPro" id="IPR047111">
    <property type="entry name" value="YbaP-like"/>
</dbReference>
<dbReference type="Proteomes" id="UP000182692">
    <property type="component" value="Unassembled WGS sequence"/>
</dbReference>
<dbReference type="PANTHER" id="PTHR40590">
    <property type="entry name" value="CYTOPLASMIC PROTEIN-RELATED"/>
    <property type="match status" value="1"/>
</dbReference>
<dbReference type="GeneID" id="35871375"/>
<keyword evidence="1" id="KW-0732">Signal</keyword>
<reference evidence="2 3" key="1">
    <citation type="submission" date="2016-10" db="EMBL/GenBank/DDBJ databases">
        <authorList>
            <person name="de Groot N.N."/>
        </authorList>
    </citation>
    <scope>NUCLEOTIDE SEQUENCE [LARGE SCALE GENOMIC DNA]</scope>
    <source>
        <strain evidence="2 3">DSM 15893</strain>
    </source>
</reference>
<protein>
    <recommendedName>
        <fullName evidence="4">TraB family protein</fullName>
    </recommendedName>
</protein>
<gene>
    <name evidence="2" type="ORF">SAMN03084138_03238</name>
</gene>
<organism evidence="2 3">
    <name type="scientific">Enterovibrio norvegicus DSM 15893</name>
    <dbReference type="NCBI Taxonomy" id="1121869"/>
    <lineage>
        <taxon>Bacteria</taxon>
        <taxon>Pseudomonadati</taxon>
        <taxon>Pseudomonadota</taxon>
        <taxon>Gammaproteobacteria</taxon>
        <taxon>Vibrionales</taxon>
        <taxon>Vibrionaceae</taxon>
        <taxon>Enterovibrio</taxon>
    </lineage>
</organism>
<dbReference type="STRING" id="1121869.SAMN03084138_03238"/>
<dbReference type="RefSeq" id="WP_017008067.1">
    <property type="nucleotide sequence ID" value="NZ_FOWR01000026.1"/>
</dbReference>
<dbReference type="AlphaFoldDB" id="A0A1I5TJ98"/>
<sequence>MKRFFPALFSLFFAQAVTAEPLVWQAQKGDLTYTLMGSVHVGKPEFYPLPDIIESRFVAADALIVEVDIINDTQLNMPKGKPSDDVITSQQRNQLAQIAQELGYTDSVLLKMPPWQTAMVLQIAQTQALDLQQILGVDLHFLSRTDSFNIPIISLETMQEQIDLLANARDNGIELLDDTLLYWDLSKDFISCMIEAWRLGDGEKITAIAEEMSDTNDLERKILVDRNLNWIEMLTDSAQVPNGDYVVIVGALHFPGDEGLLALLEKKGFTITQLNQGQKAGCELPELP</sequence>
<dbReference type="EMBL" id="FOWR01000026">
    <property type="protein sequence ID" value="SFP83130.1"/>
    <property type="molecule type" value="Genomic_DNA"/>
</dbReference>
<dbReference type="Pfam" id="PF01963">
    <property type="entry name" value="TraB_PrgY_gumN"/>
    <property type="match status" value="1"/>
</dbReference>
<name>A0A1I5TJ98_9GAMM</name>
<evidence type="ECO:0000313" key="3">
    <source>
        <dbReference type="Proteomes" id="UP000182692"/>
    </source>
</evidence>
<feature type="signal peptide" evidence="1">
    <location>
        <begin position="1"/>
        <end position="19"/>
    </location>
</feature>
<evidence type="ECO:0000313" key="2">
    <source>
        <dbReference type="EMBL" id="SFP83130.1"/>
    </source>
</evidence>
<dbReference type="InterPro" id="IPR002816">
    <property type="entry name" value="TraB/PrgY/GumN_fam"/>
</dbReference>
<evidence type="ECO:0000256" key="1">
    <source>
        <dbReference type="SAM" id="SignalP"/>
    </source>
</evidence>
<evidence type="ECO:0008006" key="4">
    <source>
        <dbReference type="Google" id="ProtNLM"/>
    </source>
</evidence>
<feature type="chain" id="PRO_5010307934" description="TraB family protein" evidence="1">
    <location>
        <begin position="20"/>
        <end position="288"/>
    </location>
</feature>
<proteinExistence type="predicted"/>
<dbReference type="OrthoDB" id="357294at2"/>
<dbReference type="CDD" id="cd14789">
    <property type="entry name" value="Tiki"/>
    <property type="match status" value="1"/>
</dbReference>